<evidence type="ECO:0000256" key="1">
    <source>
        <dbReference type="SAM" id="Phobius"/>
    </source>
</evidence>
<dbReference type="EMBL" id="VZAD01000072">
    <property type="protein sequence ID" value="MQP12263.1"/>
    <property type="molecule type" value="Genomic_DNA"/>
</dbReference>
<dbReference type="RefSeq" id="WP_158463896.1">
    <property type="nucleotide sequence ID" value="NZ_VZAD01000072.1"/>
</dbReference>
<name>A0A6A7WCP6_9BACT</name>
<reference evidence="2 3" key="1">
    <citation type="submission" date="2019-09" db="EMBL/GenBank/DDBJ databases">
        <title>Distinct polysaccharide growth profiles of human intestinal Prevotella copri isolates.</title>
        <authorList>
            <person name="Fehlner-Peach H."/>
            <person name="Magnabosco C."/>
            <person name="Raghavan V."/>
            <person name="Scher J.U."/>
            <person name="Tett A."/>
            <person name="Cox L.M."/>
            <person name="Gottsegen C."/>
            <person name="Watters A."/>
            <person name="Wiltshire- Gordon J.D."/>
            <person name="Segata N."/>
            <person name="Bonneau R."/>
            <person name="Littman D.R."/>
        </authorList>
    </citation>
    <scope>NUCLEOTIDE SEQUENCE [LARGE SCALE GENOMIC DNA]</scope>
    <source>
        <strain evidence="3">iAQ1173</strain>
    </source>
</reference>
<gene>
    <name evidence="2" type="ORF">F7D20_09900</name>
</gene>
<feature type="transmembrane region" description="Helical" evidence="1">
    <location>
        <begin position="7"/>
        <end position="31"/>
    </location>
</feature>
<evidence type="ECO:0000313" key="3">
    <source>
        <dbReference type="Proteomes" id="UP000384372"/>
    </source>
</evidence>
<keyword evidence="1" id="KW-0812">Transmembrane</keyword>
<keyword evidence="1" id="KW-0472">Membrane</keyword>
<dbReference type="AlphaFoldDB" id="A0A6A7WCP6"/>
<dbReference type="Proteomes" id="UP000384372">
    <property type="component" value="Unassembled WGS sequence"/>
</dbReference>
<comment type="caution">
    <text evidence="2">The sequence shown here is derived from an EMBL/GenBank/DDBJ whole genome shotgun (WGS) entry which is preliminary data.</text>
</comment>
<proteinExistence type="predicted"/>
<accession>A0A6A7WCP6</accession>
<evidence type="ECO:0000313" key="2">
    <source>
        <dbReference type="EMBL" id="MQP12263.1"/>
    </source>
</evidence>
<protein>
    <submittedName>
        <fullName evidence="2">Uncharacterized protein</fullName>
    </submittedName>
</protein>
<keyword evidence="3" id="KW-1185">Reference proteome</keyword>
<keyword evidence="1" id="KW-1133">Transmembrane helix</keyword>
<sequence>MRRILILLGFVLEWVIFCLLLIVFGLVILIITRINDAYVSKLPPLNDPELELAVKGVNEQLPLEISDGVVMKSLELKDSAVVSTMEIDETKYPFEDFLQNKDLKKRLMMANIAKSSPFKSCSYADFANKGYSAKTIIKGIQSHREIVLVATPEEIKNASKTSSTQREQLDLYLNSIKGSLPNKVDDGLIFSDVDIKGKLFVMFYTIDEKMYDMKEVDKNKNEFKNNVEKDLKTEGELIKLASLLVPLDMSLRVSYVGSLSKEQVNVDIPSSYLKEVVLDNRLSNHFK</sequence>
<organism evidence="2 3">
    <name type="scientific">Segatella copri</name>
    <dbReference type="NCBI Taxonomy" id="165179"/>
    <lineage>
        <taxon>Bacteria</taxon>
        <taxon>Pseudomonadati</taxon>
        <taxon>Bacteroidota</taxon>
        <taxon>Bacteroidia</taxon>
        <taxon>Bacteroidales</taxon>
        <taxon>Prevotellaceae</taxon>
        <taxon>Segatella</taxon>
    </lineage>
</organism>